<dbReference type="EMBL" id="CP001816">
    <property type="protein sequence ID" value="ACZ13061.1"/>
    <property type="molecule type" value="Genomic_DNA"/>
</dbReference>
<accession>D1B4P1</accession>
<dbReference type="RefSeq" id="WP_012857806.1">
    <property type="nucleotide sequence ID" value="NC_013512.1"/>
</dbReference>
<evidence type="ECO:0000313" key="1">
    <source>
        <dbReference type="EMBL" id="ACZ13061.1"/>
    </source>
</evidence>
<dbReference type="STRING" id="525898.Sdel_2048"/>
<sequence length="168" mass="20041">MVRIFSLFFYCALNLYAHPHTYIDVYLKISENTLKIQWLFDEMTSQGLMNDFDVNHDGVFDSKETLLFKKDVFNPLKEFSFFTHLLVGKKKIILHPKEIRLFRLENTFVIEFTLDLHPYQHQKKSIGFWDESFLCALFVEPEHIQSSLHYTLKEVDNAYYSGYLLELP</sequence>
<keyword evidence="2" id="KW-1185">Reference proteome</keyword>
<organism evidence="1 2">
    <name type="scientific">Sulfurospirillum deleyianum (strain ATCC 51133 / DSM 6946 / 5175)</name>
    <dbReference type="NCBI Taxonomy" id="525898"/>
    <lineage>
        <taxon>Bacteria</taxon>
        <taxon>Pseudomonadati</taxon>
        <taxon>Campylobacterota</taxon>
        <taxon>Epsilonproteobacteria</taxon>
        <taxon>Campylobacterales</taxon>
        <taxon>Sulfurospirillaceae</taxon>
        <taxon>Sulfurospirillum</taxon>
    </lineage>
</organism>
<dbReference type="InterPro" id="IPR010412">
    <property type="entry name" value="DUF1007"/>
</dbReference>
<dbReference type="OrthoDB" id="1679673at2"/>
<reference evidence="1 2" key="2">
    <citation type="journal article" date="2010" name="Stand. Genomic Sci.">
        <title>Complete genome sequence of Sulfurospirillum deleyianum type strain (5175).</title>
        <authorList>
            <person name="Sikorski J."/>
            <person name="Lapidus A."/>
            <person name="Copeland A."/>
            <person name="Glavina Del Rio T."/>
            <person name="Nolan M."/>
            <person name="Lucas S."/>
            <person name="Chen F."/>
            <person name="Tice H."/>
            <person name="Cheng J.F."/>
            <person name="Saunders E."/>
            <person name="Bruce D."/>
            <person name="Goodwin L."/>
            <person name="Pitluck S."/>
            <person name="Ovchinnikova G."/>
            <person name="Pati A."/>
            <person name="Ivanova N."/>
            <person name="Mavromatis K."/>
            <person name="Chen A."/>
            <person name="Palaniappan K."/>
            <person name="Chain P."/>
            <person name="Land M."/>
            <person name="Hauser L."/>
            <person name="Chang Y.J."/>
            <person name="Jeffries C.D."/>
            <person name="Brettin T."/>
            <person name="Detter J.C."/>
            <person name="Han C."/>
            <person name="Rohde M."/>
            <person name="Lang E."/>
            <person name="Spring S."/>
            <person name="Goker M."/>
            <person name="Bristow J."/>
            <person name="Eisen J.A."/>
            <person name="Markowitz V."/>
            <person name="Hugenholtz P."/>
            <person name="Kyrpides N.C."/>
            <person name="Klenk H.P."/>
        </authorList>
    </citation>
    <scope>NUCLEOTIDE SEQUENCE [LARGE SCALE GENOMIC DNA]</scope>
    <source>
        <strain evidence="2">ATCC 51133 / DSM 6946 / 5175</strain>
    </source>
</reference>
<proteinExistence type="predicted"/>
<reference evidence="2" key="1">
    <citation type="submission" date="2009-11" db="EMBL/GenBank/DDBJ databases">
        <title>The complete genome of Sulfurospirillum deleyianum DSM 6946.</title>
        <authorList>
            <consortium name="US DOE Joint Genome Institute (JGI-PGF)"/>
            <person name="Lucas S."/>
            <person name="Copeland A."/>
            <person name="Lapidus A."/>
            <person name="Glavina del Rio T."/>
            <person name="Dalin E."/>
            <person name="Tice H."/>
            <person name="Bruce D."/>
            <person name="Goodwin L."/>
            <person name="Pitluck S."/>
            <person name="Kyrpides N."/>
            <person name="Mavromatis K."/>
            <person name="Ivanova N."/>
            <person name="Ovchinnikova G."/>
            <person name="Munk A.C."/>
            <person name="Lu M."/>
            <person name="Brettin T."/>
            <person name="Detter J.C."/>
            <person name="Han C."/>
            <person name="Tapia R."/>
            <person name="Larimer F."/>
            <person name="Land M."/>
            <person name="Hauser L."/>
            <person name="Markowitz V."/>
            <person name="Cheng J.F."/>
            <person name="Hugenholtz P."/>
            <person name="Woyke T."/>
            <person name="Wu D."/>
            <person name="Aumann P."/>
            <person name="Schneider S."/>
            <person name="Lang E."/>
            <person name="Spring S."/>
            <person name="Klenk H.P."/>
            <person name="Eisen J.A."/>
        </authorList>
    </citation>
    <scope>NUCLEOTIDE SEQUENCE [LARGE SCALE GENOMIC DNA]</scope>
    <source>
        <strain evidence="2">ATCC 51133 / DSM 6946 / 5175</strain>
    </source>
</reference>
<dbReference type="eggNOG" id="COG3683">
    <property type="taxonomic scope" value="Bacteria"/>
</dbReference>
<gene>
    <name evidence="1" type="ordered locus">Sdel_2048</name>
</gene>
<dbReference type="Proteomes" id="UP000002222">
    <property type="component" value="Chromosome"/>
</dbReference>
<dbReference type="Pfam" id="PF06226">
    <property type="entry name" value="DUF1007"/>
    <property type="match status" value="1"/>
</dbReference>
<evidence type="ECO:0000313" key="2">
    <source>
        <dbReference type="Proteomes" id="UP000002222"/>
    </source>
</evidence>
<protein>
    <submittedName>
        <fullName evidence="1">ABC-type uncharacterized transport system periplasmic component-like protein</fullName>
    </submittedName>
</protein>
<dbReference type="KEGG" id="sdl:Sdel_2048"/>
<name>D1B4P1_SULD5</name>
<dbReference type="AlphaFoldDB" id="D1B4P1"/>
<dbReference type="HOGENOM" id="CLU_088941_1_1_7"/>